<reference evidence="1 2" key="1">
    <citation type="submission" date="2018-06" db="EMBL/GenBank/DDBJ databases">
        <authorList>
            <consortium name="Pathogen Informatics"/>
            <person name="Doyle S."/>
        </authorList>
    </citation>
    <scope>NUCLEOTIDE SEQUENCE [LARGE SCALE GENOMIC DNA]</scope>
    <source>
        <strain evidence="1 2">NCTC13067</strain>
    </source>
</reference>
<gene>
    <name evidence="1" type="ORF">NCTC13067_01945</name>
</gene>
<dbReference type="Proteomes" id="UP000255469">
    <property type="component" value="Unassembled WGS sequence"/>
</dbReference>
<accession>A0A379EDF9</accession>
<sequence length="69" mass="7940">MKIHLFRNHTVNGLQMIPKGPEDNRAIDRQGGSKGVPLQFSCPMDFWHSPVYRQPCAPSIWCRLPPLRL</sequence>
<organism evidence="1 2">
    <name type="scientific">Prevotella denticola</name>
    <dbReference type="NCBI Taxonomy" id="28129"/>
    <lineage>
        <taxon>Bacteria</taxon>
        <taxon>Pseudomonadati</taxon>
        <taxon>Bacteroidota</taxon>
        <taxon>Bacteroidia</taxon>
        <taxon>Bacteroidales</taxon>
        <taxon>Prevotellaceae</taxon>
        <taxon>Prevotella</taxon>
    </lineage>
</organism>
<evidence type="ECO:0000313" key="2">
    <source>
        <dbReference type="Proteomes" id="UP000255469"/>
    </source>
</evidence>
<dbReference type="EMBL" id="UGTM01000002">
    <property type="protein sequence ID" value="SUB94085.1"/>
    <property type="molecule type" value="Genomic_DNA"/>
</dbReference>
<dbReference type="AlphaFoldDB" id="A0A379EDF9"/>
<proteinExistence type="predicted"/>
<protein>
    <submittedName>
        <fullName evidence="1">Uncharacterized protein</fullName>
    </submittedName>
</protein>
<name>A0A379EDF9_9BACT</name>
<evidence type="ECO:0000313" key="1">
    <source>
        <dbReference type="EMBL" id="SUB94085.1"/>
    </source>
</evidence>